<gene>
    <name evidence="1" type="ORF">JY651_34970</name>
</gene>
<evidence type="ECO:0000313" key="2">
    <source>
        <dbReference type="Proteomes" id="UP000662747"/>
    </source>
</evidence>
<keyword evidence="2" id="KW-1185">Reference proteome</keyword>
<reference evidence="1 2" key="1">
    <citation type="submission" date="2021-02" db="EMBL/GenBank/DDBJ databases">
        <title>De Novo genome assembly of isolated myxobacteria.</title>
        <authorList>
            <person name="Stevens D.C."/>
        </authorList>
    </citation>
    <scope>NUCLEOTIDE SEQUENCE [LARGE SCALE GENOMIC DNA]</scope>
    <source>
        <strain evidence="2">SCPEA02</strain>
    </source>
</reference>
<dbReference type="EMBL" id="CP071090">
    <property type="protein sequence ID" value="QSQ20422.1"/>
    <property type="molecule type" value="Genomic_DNA"/>
</dbReference>
<accession>A0ABX7NSF5</accession>
<protein>
    <recommendedName>
        <fullName evidence="3">Lipoprotein</fullName>
    </recommendedName>
</protein>
<dbReference type="Proteomes" id="UP000662747">
    <property type="component" value="Chromosome"/>
</dbReference>
<evidence type="ECO:0008006" key="3">
    <source>
        <dbReference type="Google" id="ProtNLM"/>
    </source>
</evidence>
<name>A0ABX7NSF5_9BACT</name>
<dbReference type="RefSeq" id="WP_206722002.1">
    <property type="nucleotide sequence ID" value="NZ_CP071090.1"/>
</dbReference>
<organism evidence="1 2">
    <name type="scientific">Pyxidicoccus parkwayensis</name>
    <dbReference type="NCBI Taxonomy" id="2813578"/>
    <lineage>
        <taxon>Bacteria</taxon>
        <taxon>Pseudomonadati</taxon>
        <taxon>Myxococcota</taxon>
        <taxon>Myxococcia</taxon>
        <taxon>Myxococcales</taxon>
        <taxon>Cystobacterineae</taxon>
        <taxon>Myxococcaceae</taxon>
        <taxon>Pyxidicoccus</taxon>
    </lineage>
</organism>
<evidence type="ECO:0000313" key="1">
    <source>
        <dbReference type="EMBL" id="QSQ20422.1"/>
    </source>
</evidence>
<sequence>MRPHFVLLLAALVAACGPDFELQSEIRSVRVLAIRTEPAEWVLPPDATTPPGPMTFNALAVSGDGRPVTVSYALCRFSGNPYDGRCPGDNGVPLPEGVLSLDDSNVQAVLLEALQAANPGGGGTVDPNDPALREALQKGIPLFIGYEATDGSGTPGGTERGVRRVTLRAASVPNQNPVVSDVLWEGASLAGPLPTGQEVTFTPVLAEGSAEVYEAEDGPRTEQVFYSWFATGDGEVKEFRSIESVDGGPGDPTSKYETPAAPQRVTFWVVARDGRGGVGWLSRSVDVGP</sequence>
<proteinExistence type="predicted"/>
<dbReference type="PROSITE" id="PS51257">
    <property type="entry name" value="PROKAR_LIPOPROTEIN"/>
    <property type="match status" value="1"/>
</dbReference>